<dbReference type="GeneID" id="17264544"/>
<dbReference type="Proteomes" id="UP000013827">
    <property type="component" value="Unassembled WGS sequence"/>
</dbReference>
<dbReference type="KEGG" id="ehx:EMIHUDRAFT_243400"/>
<proteinExistence type="predicted"/>
<dbReference type="AlphaFoldDB" id="A0A0D3J663"/>
<protein>
    <submittedName>
        <fullName evidence="2">Uncharacterized protein</fullName>
    </submittedName>
</protein>
<feature type="region of interest" description="Disordered" evidence="1">
    <location>
        <begin position="1"/>
        <end position="43"/>
    </location>
</feature>
<sequence>MAPVPPVPNQNLNLSASGRRLRLPDDDVPGSSGAAASSSLSRRKHVDVLLGDPANAVKPASDGGPLQGIGSGDRGSGLTYRLGRMAPGMLASLQELAAKAAASPRQGVWVVKAQAPLDNSSDAAGGIGRMTPATLLLHDEAFEFVHFVKEEEAGHSALLRATLRQPAQVAYLYAEHLPPDNASPERYLRLYVESHPEAEW</sequence>
<feature type="region of interest" description="Disordered" evidence="1">
    <location>
        <begin position="53"/>
        <end position="72"/>
    </location>
</feature>
<reference evidence="3" key="1">
    <citation type="journal article" date="2013" name="Nature">
        <title>Pan genome of the phytoplankton Emiliania underpins its global distribution.</title>
        <authorList>
            <person name="Read B.A."/>
            <person name="Kegel J."/>
            <person name="Klute M.J."/>
            <person name="Kuo A."/>
            <person name="Lefebvre S.C."/>
            <person name="Maumus F."/>
            <person name="Mayer C."/>
            <person name="Miller J."/>
            <person name="Monier A."/>
            <person name="Salamov A."/>
            <person name="Young J."/>
            <person name="Aguilar M."/>
            <person name="Claverie J.M."/>
            <person name="Frickenhaus S."/>
            <person name="Gonzalez K."/>
            <person name="Herman E.K."/>
            <person name="Lin Y.C."/>
            <person name="Napier J."/>
            <person name="Ogata H."/>
            <person name="Sarno A.F."/>
            <person name="Shmutz J."/>
            <person name="Schroeder D."/>
            <person name="de Vargas C."/>
            <person name="Verret F."/>
            <person name="von Dassow P."/>
            <person name="Valentin K."/>
            <person name="Van de Peer Y."/>
            <person name="Wheeler G."/>
            <person name="Dacks J.B."/>
            <person name="Delwiche C.F."/>
            <person name="Dyhrman S.T."/>
            <person name="Glockner G."/>
            <person name="John U."/>
            <person name="Richards T."/>
            <person name="Worden A.Z."/>
            <person name="Zhang X."/>
            <person name="Grigoriev I.V."/>
            <person name="Allen A.E."/>
            <person name="Bidle K."/>
            <person name="Borodovsky M."/>
            <person name="Bowler C."/>
            <person name="Brownlee C."/>
            <person name="Cock J.M."/>
            <person name="Elias M."/>
            <person name="Gladyshev V.N."/>
            <person name="Groth M."/>
            <person name="Guda C."/>
            <person name="Hadaegh A."/>
            <person name="Iglesias-Rodriguez M.D."/>
            <person name="Jenkins J."/>
            <person name="Jones B.M."/>
            <person name="Lawson T."/>
            <person name="Leese F."/>
            <person name="Lindquist E."/>
            <person name="Lobanov A."/>
            <person name="Lomsadze A."/>
            <person name="Malik S.B."/>
            <person name="Marsh M.E."/>
            <person name="Mackinder L."/>
            <person name="Mock T."/>
            <person name="Mueller-Roeber B."/>
            <person name="Pagarete A."/>
            <person name="Parker M."/>
            <person name="Probert I."/>
            <person name="Quesneville H."/>
            <person name="Raines C."/>
            <person name="Rensing S.A."/>
            <person name="Riano-Pachon D.M."/>
            <person name="Richier S."/>
            <person name="Rokitta S."/>
            <person name="Shiraiwa Y."/>
            <person name="Soanes D.M."/>
            <person name="van der Giezen M."/>
            <person name="Wahlund T.M."/>
            <person name="Williams B."/>
            <person name="Wilson W."/>
            <person name="Wolfe G."/>
            <person name="Wurch L.L."/>
        </authorList>
    </citation>
    <scope>NUCLEOTIDE SEQUENCE</scope>
</reference>
<dbReference type="eggNOG" id="ENOG502SUJZ">
    <property type="taxonomic scope" value="Eukaryota"/>
</dbReference>
<feature type="compositionally biased region" description="Low complexity" evidence="1">
    <location>
        <begin position="30"/>
        <end position="40"/>
    </location>
</feature>
<reference evidence="2" key="2">
    <citation type="submission" date="2024-10" db="UniProtKB">
        <authorList>
            <consortium name="EnsemblProtists"/>
        </authorList>
    </citation>
    <scope>IDENTIFICATION</scope>
</reference>
<name>A0A0D3J663_EMIH1</name>
<evidence type="ECO:0000313" key="3">
    <source>
        <dbReference type="Proteomes" id="UP000013827"/>
    </source>
</evidence>
<dbReference type="RefSeq" id="XP_005771427.1">
    <property type="nucleotide sequence ID" value="XM_005771370.1"/>
</dbReference>
<dbReference type="EnsemblProtists" id="EOD18998">
    <property type="protein sequence ID" value="EOD18998"/>
    <property type="gene ID" value="EMIHUDRAFT_243400"/>
</dbReference>
<accession>A0A0D3J663</accession>
<organism evidence="2 3">
    <name type="scientific">Emiliania huxleyi (strain CCMP1516)</name>
    <dbReference type="NCBI Taxonomy" id="280463"/>
    <lineage>
        <taxon>Eukaryota</taxon>
        <taxon>Haptista</taxon>
        <taxon>Haptophyta</taxon>
        <taxon>Prymnesiophyceae</taxon>
        <taxon>Isochrysidales</taxon>
        <taxon>Noelaerhabdaceae</taxon>
        <taxon>Emiliania</taxon>
    </lineage>
</organism>
<dbReference type="PaxDb" id="2903-EOD18998"/>
<evidence type="ECO:0000313" key="2">
    <source>
        <dbReference type="EnsemblProtists" id="EOD18998"/>
    </source>
</evidence>
<dbReference type="HOGENOM" id="CLU_1351096_0_0_1"/>
<keyword evidence="3" id="KW-1185">Reference proteome</keyword>
<evidence type="ECO:0000256" key="1">
    <source>
        <dbReference type="SAM" id="MobiDB-lite"/>
    </source>
</evidence>